<sequence>MSSANGRWARLATARLGSATEGEENGSATERGAANGFSGGWVLSLSSPLGFESYRSGLGFEFLRGGRPGSATERRGGDWFQRRRRATGGRVGSAT</sequence>
<accession>A0AA88J3W1</accession>
<reference evidence="2" key="1">
    <citation type="submission" date="2023-07" db="EMBL/GenBank/DDBJ databases">
        <title>draft genome sequence of fig (Ficus carica).</title>
        <authorList>
            <person name="Takahashi T."/>
            <person name="Nishimura K."/>
        </authorList>
    </citation>
    <scope>NUCLEOTIDE SEQUENCE</scope>
</reference>
<evidence type="ECO:0000256" key="1">
    <source>
        <dbReference type="SAM" id="MobiDB-lite"/>
    </source>
</evidence>
<feature type="region of interest" description="Disordered" evidence="1">
    <location>
        <begin position="13"/>
        <end position="34"/>
    </location>
</feature>
<dbReference type="AlphaFoldDB" id="A0AA88J3W1"/>
<feature type="region of interest" description="Disordered" evidence="1">
    <location>
        <begin position="65"/>
        <end position="95"/>
    </location>
</feature>
<comment type="caution">
    <text evidence="2">The sequence shown here is derived from an EMBL/GenBank/DDBJ whole genome shotgun (WGS) entry which is preliminary data.</text>
</comment>
<keyword evidence="3" id="KW-1185">Reference proteome</keyword>
<proteinExistence type="predicted"/>
<feature type="compositionally biased region" description="Basic and acidic residues" evidence="1">
    <location>
        <begin position="72"/>
        <end position="81"/>
    </location>
</feature>
<gene>
    <name evidence="2" type="ORF">TIFTF001_031195</name>
</gene>
<organism evidence="2 3">
    <name type="scientific">Ficus carica</name>
    <name type="common">Common fig</name>
    <dbReference type="NCBI Taxonomy" id="3494"/>
    <lineage>
        <taxon>Eukaryota</taxon>
        <taxon>Viridiplantae</taxon>
        <taxon>Streptophyta</taxon>
        <taxon>Embryophyta</taxon>
        <taxon>Tracheophyta</taxon>
        <taxon>Spermatophyta</taxon>
        <taxon>Magnoliopsida</taxon>
        <taxon>eudicotyledons</taxon>
        <taxon>Gunneridae</taxon>
        <taxon>Pentapetalae</taxon>
        <taxon>rosids</taxon>
        <taxon>fabids</taxon>
        <taxon>Rosales</taxon>
        <taxon>Moraceae</taxon>
        <taxon>Ficeae</taxon>
        <taxon>Ficus</taxon>
    </lineage>
</organism>
<protein>
    <submittedName>
        <fullName evidence="2">Uncharacterized protein</fullName>
    </submittedName>
</protein>
<dbReference type="EMBL" id="BTGU01000123">
    <property type="protein sequence ID" value="GMN62104.1"/>
    <property type="molecule type" value="Genomic_DNA"/>
</dbReference>
<evidence type="ECO:0000313" key="2">
    <source>
        <dbReference type="EMBL" id="GMN62104.1"/>
    </source>
</evidence>
<dbReference type="Proteomes" id="UP001187192">
    <property type="component" value="Unassembled WGS sequence"/>
</dbReference>
<name>A0AA88J3W1_FICCA</name>
<evidence type="ECO:0000313" key="3">
    <source>
        <dbReference type="Proteomes" id="UP001187192"/>
    </source>
</evidence>